<protein>
    <submittedName>
        <fullName evidence="3">Endonuclease/Exonuclease/phosphatase family protein</fullName>
    </submittedName>
</protein>
<dbReference type="InterPro" id="IPR036691">
    <property type="entry name" value="Endo/exonu/phosph_ase_sf"/>
</dbReference>
<dbReference type="GO" id="GO:0004519">
    <property type="term" value="F:endonuclease activity"/>
    <property type="evidence" value="ECO:0007669"/>
    <property type="project" value="UniProtKB-KW"/>
</dbReference>
<proteinExistence type="predicted"/>
<evidence type="ECO:0000313" key="4">
    <source>
        <dbReference type="Proteomes" id="UP000032232"/>
    </source>
</evidence>
<keyword evidence="1" id="KW-0472">Membrane</keyword>
<accession>A0A0D1DCT5</accession>
<feature type="transmembrane region" description="Helical" evidence="1">
    <location>
        <begin position="32"/>
        <end position="50"/>
    </location>
</feature>
<dbReference type="AlphaFoldDB" id="A0A0D1DCT5"/>
<keyword evidence="3" id="KW-0269">Exonuclease</keyword>
<keyword evidence="1" id="KW-0812">Transmembrane</keyword>
<comment type="caution">
    <text evidence="3">The sequence shown here is derived from an EMBL/GenBank/DDBJ whole genome shotgun (WGS) entry which is preliminary data.</text>
</comment>
<dbReference type="SUPFAM" id="SSF56219">
    <property type="entry name" value="DNase I-like"/>
    <property type="match status" value="1"/>
</dbReference>
<dbReference type="PATRIC" id="fig|935700.4.peg.472"/>
<keyword evidence="1" id="KW-1133">Transmembrane helix</keyword>
<organism evidence="3 4">
    <name type="scientific">Jannaschia aquimarina</name>
    <dbReference type="NCBI Taxonomy" id="935700"/>
    <lineage>
        <taxon>Bacteria</taxon>
        <taxon>Pseudomonadati</taxon>
        <taxon>Pseudomonadota</taxon>
        <taxon>Alphaproteobacteria</taxon>
        <taxon>Rhodobacterales</taxon>
        <taxon>Roseobacteraceae</taxon>
        <taxon>Jannaschia</taxon>
    </lineage>
</organism>
<dbReference type="Gene3D" id="3.60.10.10">
    <property type="entry name" value="Endonuclease/exonuclease/phosphatase"/>
    <property type="match status" value="1"/>
</dbReference>
<dbReference type="GO" id="GO:0004527">
    <property type="term" value="F:exonuclease activity"/>
    <property type="evidence" value="ECO:0007669"/>
    <property type="project" value="UniProtKB-KW"/>
</dbReference>
<gene>
    <name evidence="3" type="ORF">jaqu_04420</name>
</gene>
<dbReference type="Pfam" id="PF03372">
    <property type="entry name" value="Exo_endo_phos"/>
    <property type="match status" value="1"/>
</dbReference>
<feature type="domain" description="Endonuclease/exonuclease/phosphatase" evidence="2">
    <location>
        <begin position="90"/>
        <end position="275"/>
    </location>
</feature>
<feature type="transmembrane region" description="Helical" evidence="1">
    <location>
        <begin position="7"/>
        <end position="26"/>
    </location>
</feature>
<evidence type="ECO:0000313" key="3">
    <source>
        <dbReference type="EMBL" id="KIT17783.1"/>
    </source>
</evidence>
<dbReference type="InterPro" id="IPR005135">
    <property type="entry name" value="Endo/exonuclease/phosphatase"/>
</dbReference>
<keyword evidence="3" id="KW-0378">Hydrolase</keyword>
<dbReference type="Proteomes" id="UP000032232">
    <property type="component" value="Unassembled WGS sequence"/>
</dbReference>
<evidence type="ECO:0000259" key="2">
    <source>
        <dbReference type="Pfam" id="PF03372"/>
    </source>
</evidence>
<keyword evidence="4" id="KW-1185">Reference proteome</keyword>
<reference evidence="3 4" key="1">
    <citation type="submission" date="2015-02" db="EMBL/GenBank/DDBJ databases">
        <title>Genome Sequence of Jannaschia aquimarina DSM28248, a member of the Roseobacter clade.</title>
        <authorList>
            <person name="Voget S."/>
            <person name="Daniel R."/>
        </authorList>
    </citation>
    <scope>NUCLEOTIDE SEQUENCE [LARGE SCALE GENOMIC DNA]</scope>
    <source>
        <strain evidence="3 4">GSW-M26</strain>
    </source>
</reference>
<dbReference type="EMBL" id="JYFE01000014">
    <property type="protein sequence ID" value="KIT17783.1"/>
    <property type="molecule type" value="Genomic_DNA"/>
</dbReference>
<feature type="transmembrane region" description="Helical" evidence="1">
    <location>
        <begin position="57"/>
        <end position="75"/>
    </location>
</feature>
<keyword evidence="3" id="KW-0540">Nuclease</keyword>
<dbReference type="OrthoDB" id="3808618at2"/>
<name>A0A0D1DCT5_9RHOB</name>
<keyword evidence="3" id="KW-0255">Endonuclease</keyword>
<sequence>MARKIGLGLAILALVLVWIGFLGGFIEPLDTVAIHRPVYGLVCLAAMFLVRSRLLRLSFGATLAVVLATTIPPFLPDPPGTDLRLYTKNLLRSNDRLDVVADDIREAAPDVVMLQEVSDDTRPILDMLKTDYPHQHHCPYVDWGGIALLSRTAFEGEPHCSAERGVAVAPVAPKGTRLWAGSVHLPMPWPMKRPDNRETVLDVLEALEGPVVLAGDFNQMPWSARVREVGEVHGLSLAGPVMPTHRLWGVPIPIDLVLAPRGGRIERRGKLSSDHAGLVADVALQ</sequence>
<dbReference type="RefSeq" id="WP_043917309.1">
    <property type="nucleotide sequence ID" value="NZ_FZPF01000006.1"/>
</dbReference>
<dbReference type="STRING" id="935700.jaqu_04420"/>
<evidence type="ECO:0000256" key="1">
    <source>
        <dbReference type="SAM" id="Phobius"/>
    </source>
</evidence>